<feature type="transmembrane region" description="Helical" evidence="6">
    <location>
        <begin position="89"/>
        <end position="106"/>
    </location>
</feature>
<dbReference type="Pfam" id="PF20684">
    <property type="entry name" value="Fung_rhodopsin"/>
    <property type="match status" value="1"/>
</dbReference>
<feature type="transmembrane region" description="Helical" evidence="6">
    <location>
        <begin position="40"/>
        <end position="59"/>
    </location>
</feature>
<dbReference type="OrthoDB" id="5413793at2759"/>
<feature type="transmembrane region" description="Helical" evidence="6">
    <location>
        <begin position="165"/>
        <end position="190"/>
    </location>
</feature>
<dbReference type="InterPro" id="IPR049326">
    <property type="entry name" value="Rhodopsin_dom_fungi"/>
</dbReference>
<keyword evidence="4 6" id="KW-0472">Membrane</keyword>
<evidence type="ECO:0000313" key="9">
    <source>
        <dbReference type="Proteomes" id="UP000250266"/>
    </source>
</evidence>
<sequence length="279" mass="31129">QDRSTIIRSLNYALISISTAVLLVRLHVRFWMTRNPGLDDVFAVLAYAVLLTLSALEIVETYHGSGKQMMLVDPADLAKFFSVLPTMQLLYIASTGLVRLSIVAFLPRLSRDFIFKRLVLILGACISIVTTVCFCVILFECKHVPDLWNKARPGAQCLAPSREAILFYSHASFGIAFDCMLIGLPIWVLYSKMLFNARTLKVMLVFAVGTFSAITGIIRLSTIININMAINTTFNITFASVWTDLEGHTGLWVACFPALQPILRIISYKLGLRSKLRST</sequence>
<evidence type="ECO:0000256" key="6">
    <source>
        <dbReference type="SAM" id="Phobius"/>
    </source>
</evidence>
<feature type="non-terminal residue" evidence="8">
    <location>
        <position position="279"/>
    </location>
</feature>
<evidence type="ECO:0000256" key="4">
    <source>
        <dbReference type="ARBA" id="ARBA00023136"/>
    </source>
</evidence>
<keyword evidence="9" id="KW-1185">Reference proteome</keyword>
<keyword evidence="3 6" id="KW-1133">Transmembrane helix</keyword>
<dbReference type="PANTHER" id="PTHR33048">
    <property type="entry name" value="PTH11-LIKE INTEGRAL MEMBRANE PROTEIN (AFU_ORTHOLOGUE AFUA_5G11245)"/>
    <property type="match status" value="1"/>
</dbReference>
<dbReference type="Proteomes" id="UP000250266">
    <property type="component" value="Unassembled WGS sequence"/>
</dbReference>
<evidence type="ECO:0000256" key="3">
    <source>
        <dbReference type="ARBA" id="ARBA00022989"/>
    </source>
</evidence>
<reference evidence="8 9" key="1">
    <citation type="journal article" date="2016" name="Nat. Commun.">
        <title>Ectomycorrhizal ecology is imprinted in the genome of the dominant symbiotic fungus Cenococcum geophilum.</title>
        <authorList>
            <consortium name="DOE Joint Genome Institute"/>
            <person name="Peter M."/>
            <person name="Kohler A."/>
            <person name="Ohm R.A."/>
            <person name="Kuo A."/>
            <person name="Krutzmann J."/>
            <person name="Morin E."/>
            <person name="Arend M."/>
            <person name="Barry K.W."/>
            <person name="Binder M."/>
            <person name="Choi C."/>
            <person name="Clum A."/>
            <person name="Copeland A."/>
            <person name="Grisel N."/>
            <person name="Haridas S."/>
            <person name="Kipfer T."/>
            <person name="LaButti K."/>
            <person name="Lindquist E."/>
            <person name="Lipzen A."/>
            <person name="Maire R."/>
            <person name="Meier B."/>
            <person name="Mihaltcheva S."/>
            <person name="Molinier V."/>
            <person name="Murat C."/>
            <person name="Poggeler S."/>
            <person name="Quandt C.A."/>
            <person name="Sperisen C."/>
            <person name="Tritt A."/>
            <person name="Tisserant E."/>
            <person name="Crous P.W."/>
            <person name="Henrissat B."/>
            <person name="Nehls U."/>
            <person name="Egli S."/>
            <person name="Spatafora J.W."/>
            <person name="Grigoriev I.V."/>
            <person name="Martin F.M."/>
        </authorList>
    </citation>
    <scope>NUCLEOTIDE SEQUENCE [LARGE SCALE GENOMIC DNA]</scope>
    <source>
        <strain evidence="8 9">CBS 459.81</strain>
    </source>
</reference>
<gene>
    <name evidence="8" type="ORF">K432DRAFT_260401</name>
</gene>
<keyword evidence="2 6" id="KW-0812">Transmembrane</keyword>
<comment type="subcellular location">
    <subcellularLocation>
        <location evidence="1">Membrane</location>
        <topology evidence="1">Multi-pass membrane protein</topology>
    </subcellularLocation>
</comment>
<proteinExistence type="inferred from homology"/>
<organism evidence="8 9">
    <name type="scientific">Lepidopterella palustris CBS 459.81</name>
    <dbReference type="NCBI Taxonomy" id="1314670"/>
    <lineage>
        <taxon>Eukaryota</taxon>
        <taxon>Fungi</taxon>
        <taxon>Dikarya</taxon>
        <taxon>Ascomycota</taxon>
        <taxon>Pezizomycotina</taxon>
        <taxon>Dothideomycetes</taxon>
        <taxon>Pleosporomycetidae</taxon>
        <taxon>Mytilinidiales</taxon>
        <taxon>Argynnaceae</taxon>
        <taxon>Lepidopterella</taxon>
    </lineage>
</organism>
<evidence type="ECO:0000259" key="7">
    <source>
        <dbReference type="Pfam" id="PF20684"/>
    </source>
</evidence>
<protein>
    <recommendedName>
        <fullName evidence="7">Rhodopsin domain-containing protein</fullName>
    </recommendedName>
</protein>
<evidence type="ECO:0000256" key="5">
    <source>
        <dbReference type="ARBA" id="ARBA00038359"/>
    </source>
</evidence>
<feature type="transmembrane region" description="Helical" evidence="6">
    <location>
        <begin position="250"/>
        <end position="267"/>
    </location>
</feature>
<dbReference type="GO" id="GO:0016020">
    <property type="term" value="C:membrane"/>
    <property type="evidence" value="ECO:0007669"/>
    <property type="project" value="UniProtKB-SubCell"/>
</dbReference>
<feature type="transmembrane region" description="Helical" evidence="6">
    <location>
        <begin position="6"/>
        <end position="28"/>
    </location>
</feature>
<dbReference type="EMBL" id="KV744825">
    <property type="protein sequence ID" value="OCK85064.1"/>
    <property type="molecule type" value="Genomic_DNA"/>
</dbReference>
<feature type="domain" description="Rhodopsin" evidence="7">
    <location>
        <begin position="24"/>
        <end position="264"/>
    </location>
</feature>
<evidence type="ECO:0000256" key="2">
    <source>
        <dbReference type="ARBA" id="ARBA00022692"/>
    </source>
</evidence>
<dbReference type="AlphaFoldDB" id="A0A8E2JJS8"/>
<evidence type="ECO:0000313" key="8">
    <source>
        <dbReference type="EMBL" id="OCK85064.1"/>
    </source>
</evidence>
<name>A0A8E2JJS8_9PEZI</name>
<dbReference type="PANTHER" id="PTHR33048:SF47">
    <property type="entry name" value="INTEGRAL MEMBRANE PROTEIN-RELATED"/>
    <property type="match status" value="1"/>
</dbReference>
<feature type="transmembrane region" description="Helical" evidence="6">
    <location>
        <begin position="202"/>
        <end position="230"/>
    </location>
</feature>
<evidence type="ECO:0000256" key="1">
    <source>
        <dbReference type="ARBA" id="ARBA00004141"/>
    </source>
</evidence>
<feature type="transmembrane region" description="Helical" evidence="6">
    <location>
        <begin position="118"/>
        <end position="139"/>
    </location>
</feature>
<comment type="similarity">
    <text evidence="5">Belongs to the SAT4 family.</text>
</comment>
<feature type="non-terminal residue" evidence="8">
    <location>
        <position position="1"/>
    </location>
</feature>
<dbReference type="InterPro" id="IPR052337">
    <property type="entry name" value="SAT4-like"/>
</dbReference>
<accession>A0A8E2JJS8</accession>